<proteinExistence type="predicted"/>
<keyword evidence="2" id="KW-0732">Signal</keyword>
<keyword evidence="4" id="KW-1185">Reference proteome</keyword>
<protein>
    <submittedName>
        <fullName evidence="3">RNA polymerase II holoenzyme cyclin-like subunit</fullName>
    </submittedName>
</protein>
<reference evidence="3" key="2">
    <citation type="journal article" date="2023" name="BMC Genomics">
        <title>Pest status, molecular evolution, and epigenetic factors derived from the genome assembly of Frankliniella fusca, a thysanopteran phytovirus vector.</title>
        <authorList>
            <person name="Catto M.A."/>
            <person name="Labadie P.E."/>
            <person name="Jacobson A.L."/>
            <person name="Kennedy G.G."/>
            <person name="Srinivasan R."/>
            <person name="Hunt B.G."/>
        </authorList>
    </citation>
    <scope>NUCLEOTIDE SEQUENCE</scope>
    <source>
        <strain evidence="3">PL_HMW_Pooled</strain>
    </source>
</reference>
<feature type="compositionally biased region" description="Basic and acidic residues" evidence="1">
    <location>
        <begin position="55"/>
        <end position="64"/>
    </location>
</feature>
<sequence length="72" mass="7736">MRDSFSMLAVRPPVVLRHLTSALLLWLTSTVSGGPSAQRQRPAASGPGGGPEPELELRNPDLRTAHRARPPT</sequence>
<dbReference type="Proteomes" id="UP001219518">
    <property type="component" value="Unassembled WGS sequence"/>
</dbReference>
<comment type="caution">
    <text evidence="3">The sequence shown here is derived from an EMBL/GenBank/DDBJ whole genome shotgun (WGS) entry which is preliminary data.</text>
</comment>
<feature type="chain" id="PRO_5041987373" evidence="2">
    <location>
        <begin position="34"/>
        <end position="72"/>
    </location>
</feature>
<evidence type="ECO:0000256" key="2">
    <source>
        <dbReference type="SAM" id="SignalP"/>
    </source>
</evidence>
<organism evidence="3 4">
    <name type="scientific">Frankliniella fusca</name>
    <dbReference type="NCBI Taxonomy" id="407009"/>
    <lineage>
        <taxon>Eukaryota</taxon>
        <taxon>Metazoa</taxon>
        <taxon>Ecdysozoa</taxon>
        <taxon>Arthropoda</taxon>
        <taxon>Hexapoda</taxon>
        <taxon>Insecta</taxon>
        <taxon>Pterygota</taxon>
        <taxon>Neoptera</taxon>
        <taxon>Paraneoptera</taxon>
        <taxon>Thysanoptera</taxon>
        <taxon>Terebrantia</taxon>
        <taxon>Thripoidea</taxon>
        <taxon>Thripidae</taxon>
        <taxon>Frankliniella</taxon>
    </lineage>
</organism>
<evidence type="ECO:0000313" key="3">
    <source>
        <dbReference type="EMBL" id="KAK3929889.1"/>
    </source>
</evidence>
<accession>A0AAE1HZK5</accession>
<feature type="signal peptide" evidence="2">
    <location>
        <begin position="1"/>
        <end position="33"/>
    </location>
</feature>
<dbReference type="AlphaFoldDB" id="A0AAE1HZK5"/>
<evidence type="ECO:0000256" key="1">
    <source>
        <dbReference type="SAM" id="MobiDB-lite"/>
    </source>
</evidence>
<dbReference type="EMBL" id="JAHWGI010001407">
    <property type="protein sequence ID" value="KAK3929889.1"/>
    <property type="molecule type" value="Genomic_DNA"/>
</dbReference>
<reference evidence="3" key="1">
    <citation type="submission" date="2021-07" db="EMBL/GenBank/DDBJ databases">
        <authorList>
            <person name="Catto M.A."/>
            <person name="Jacobson A."/>
            <person name="Kennedy G."/>
            <person name="Labadie P."/>
            <person name="Hunt B.G."/>
            <person name="Srinivasan R."/>
        </authorList>
    </citation>
    <scope>NUCLEOTIDE SEQUENCE</scope>
    <source>
        <strain evidence="3">PL_HMW_Pooled</strain>
        <tissue evidence="3">Head</tissue>
    </source>
</reference>
<evidence type="ECO:0000313" key="4">
    <source>
        <dbReference type="Proteomes" id="UP001219518"/>
    </source>
</evidence>
<name>A0AAE1HZK5_9NEOP</name>
<feature type="region of interest" description="Disordered" evidence="1">
    <location>
        <begin position="32"/>
        <end position="72"/>
    </location>
</feature>
<gene>
    <name evidence="3" type="ORF">KUF71_020873</name>
</gene>